<dbReference type="InParanoid" id="G3HCW7"/>
<reference evidence="3" key="1">
    <citation type="journal article" date="2011" name="Nat. Biotechnol.">
        <title>The genomic sequence of the Chinese hamster ovary (CHO)-K1 cell line.</title>
        <authorList>
            <person name="Xu X."/>
            <person name="Nagarajan H."/>
            <person name="Lewis N.E."/>
            <person name="Pan S."/>
            <person name="Cai Z."/>
            <person name="Liu X."/>
            <person name="Chen W."/>
            <person name="Xie M."/>
            <person name="Wang W."/>
            <person name="Hammond S."/>
            <person name="Andersen M.R."/>
            <person name="Neff N."/>
            <person name="Passarelli B."/>
            <person name="Koh W."/>
            <person name="Fan H.C."/>
            <person name="Wang J."/>
            <person name="Gui Y."/>
            <person name="Lee K.H."/>
            <person name="Betenbaugh M.J."/>
            <person name="Quake S.R."/>
            <person name="Famili I."/>
            <person name="Palsson B.O."/>
            <person name="Wang J."/>
        </authorList>
    </citation>
    <scope>NUCLEOTIDE SEQUENCE [LARGE SCALE GENOMIC DNA]</scope>
    <source>
        <strain evidence="3">CHO K1 cell line</strain>
    </source>
</reference>
<feature type="region of interest" description="Disordered" evidence="1">
    <location>
        <begin position="1"/>
        <end position="38"/>
    </location>
</feature>
<proteinExistence type="predicted"/>
<accession>G3HCW7</accession>
<evidence type="ECO:0000313" key="2">
    <source>
        <dbReference type="EMBL" id="EGW00603.1"/>
    </source>
</evidence>
<sequence>MPADSAASGISLETVVGEGSRSSKGKKGGSTEGSQGSFKDWDVPSSFLSSAPTLLDFPPTPTQLFLSCLFGFPSLSYTR</sequence>
<dbReference type="Proteomes" id="UP000001075">
    <property type="component" value="Unassembled WGS sequence"/>
</dbReference>
<evidence type="ECO:0000256" key="1">
    <source>
        <dbReference type="SAM" id="MobiDB-lite"/>
    </source>
</evidence>
<protein>
    <submittedName>
        <fullName evidence="2">Uncharacterized protein</fullName>
    </submittedName>
</protein>
<evidence type="ECO:0000313" key="3">
    <source>
        <dbReference type="Proteomes" id="UP000001075"/>
    </source>
</evidence>
<organism evidence="2 3">
    <name type="scientific">Cricetulus griseus</name>
    <name type="common">Chinese hamster</name>
    <name type="synonym">Cricetulus barabensis griseus</name>
    <dbReference type="NCBI Taxonomy" id="10029"/>
    <lineage>
        <taxon>Eukaryota</taxon>
        <taxon>Metazoa</taxon>
        <taxon>Chordata</taxon>
        <taxon>Craniata</taxon>
        <taxon>Vertebrata</taxon>
        <taxon>Euteleostomi</taxon>
        <taxon>Mammalia</taxon>
        <taxon>Eutheria</taxon>
        <taxon>Euarchontoglires</taxon>
        <taxon>Glires</taxon>
        <taxon>Rodentia</taxon>
        <taxon>Myomorpha</taxon>
        <taxon>Muroidea</taxon>
        <taxon>Cricetidae</taxon>
        <taxon>Cricetinae</taxon>
        <taxon>Cricetulus</taxon>
    </lineage>
</organism>
<name>G3HCW7_CRIGR</name>
<dbReference type="GlyGen" id="G3HCW7">
    <property type="glycosylation" value="1 site"/>
</dbReference>
<dbReference type="AlphaFoldDB" id="G3HCW7"/>
<dbReference type="EMBL" id="JH000286">
    <property type="protein sequence ID" value="EGW00603.1"/>
    <property type="molecule type" value="Genomic_DNA"/>
</dbReference>
<gene>
    <name evidence="2" type="ORF">I79_008335</name>
</gene>